<evidence type="ECO:0000256" key="4">
    <source>
        <dbReference type="ARBA" id="ARBA00022840"/>
    </source>
</evidence>
<name>A0A4R0XMC3_9MOLU</name>
<comment type="caution">
    <text evidence="8">The sequence shown here is derived from an EMBL/GenBank/DDBJ whole genome shotgun (WGS) entry which is preliminary data.</text>
</comment>
<dbReference type="OrthoDB" id="400883at2"/>
<keyword evidence="2" id="KW-0813">Transport</keyword>
<feature type="coiled-coil region" evidence="5">
    <location>
        <begin position="213"/>
        <end position="290"/>
    </location>
</feature>
<dbReference type="GO" id="GO:0015833">
    <property type="term" value="P:peptide transport"/>
    <property type="evidence" value="ECO:0007669"/>
    <property type="project" value="InterPro"/>
</dbReference>
<reference evidence="8 9" key="1">
    <citation type="submission" date="2018-02" db="EMBL/GenBank/DDBJ databases">
        <title>Mycoplasma marinum and Mycoplasma todarodis sp. nov., moderately halophilic and psychrotolerant mycoplasmas isolated from cephalopods.</title>
        <authorList>
            <person name="Viver T."/>
        </authorList>
    </citation>
    <scope>NUCLEOTIDE SEQUENCE [LARGE SCALE GENOMIC DNA]</scope>
    <source>
        <strain evidence="8 9">PE</strain>
    </source>
</reference>
<dbReference type="SUPFAM" id="SSF52540">
    <property type="entry name" value="P-loop containing nucleoside triphosphate hydrolases"/>
    <property type="match status" value="1"/>
</dbReference>
<dbReference type="RefSeq" id="WP_131598289.1">
    <property type="nucleotide sequence ID" value="NZ_PSZO01000002.1"/>
</dbReference>
<keyword evidence="3" id="KW-0547">Nucleotide-binding</keyword>
<feature type="compositionally biased region" description="Polar residues" evidence="6">
    <location>
        <begin position="864"/>
        <end position="878"/>
    </location>
</feature>
<sequence>MNKNNKVVEVSNLNKTFMSKNGVVKAIDDVSFSIRKGEIVGLIGESGSGKTTIGRTLLRLHVPNSGSIKIDGNEYASKKISKKNNRKLRNNAQMIFQDPYSSLNGQKNVLNIVSEPLIVNKTDKKMVKNYLDERRGMLLFFKYTLNSFYWEKEWKDKKESLLKRIEIANKNINDMNSIELNVKDPKVSLYRALINAFYKDKISFNSKLVSKVSDDLEEYLNKWNELKSKLSEEQIDELDEKNLLEAKDNFEKAKEELKGSKKLHLLREKNQELDERILEINDEIESMNDSSISLFDALIEKIKQDNKECKISINLSKTYGEQNFILLTMAKNRIILDKVAKIRDAFSSILLSVNSNELNDKISIITKELYGELFDKYKRESVDLSTPLKKFSDIYEEISSIEWDDNNSFERFIANQAVNDANKLSDMKSVINKINAEKNAIDIEINALMEKDSLRDQEKLQENIANAKKELDNAKEINENEIKKCSKEYILEFAELKAKNEQEINELEFQVKEIEAKAHQFYEAKMEEIKEFETEFLMEENETDVSWKLLNSTIKASLNDKKQKNQALVGEWKRLVNSKKIIRQLYGISKSIRLPYLLRKFLVKMEVFKTLKHAGLQPSHAFRYPHEFSGGMRQRVGIARAIINKPKFIIADEPIAALDLSIQAQVVNMLLEQKERLGLAMLFIAHDLSMVRFNSDRILIMHLGKLVEYGETETIFSNPKHPYTKNLIKTMPSLDNLSQGFKDSTFIADYLKPYSITNKPEYVQVGNEDHFVLADAQQAIEWVGKGAKKATEIENADEYTNNKKQNSKDKKVNTAETSIKAAKNNTSNESSTKEEIITENKIVKIPKKYNATPMQKREKRFGGTKTNRSFASKENTPSKIVKTNKKPKAVVRKEESSTTEQQENISPIAPGRRLKDKYKPVASRRGGKKSLRTKKFTLK</sequence>
<dbReference type="PANTHER" id="PTHR43776:SF7">
    <property type="entry name" value="D,D-DIPEPTIDE TRANSPORT ATP-BINDING PROTEIN DDPF-RELATED"/>
    <property type="match status" value="1"/>
</dbReference>
<dbReference type="InterPro" id="IPR003593">
    <property type="entry name" value="AAA+_ATPase"/>
</dbReference>
<dbReference type="Pfam" id="PF00005">
    <property type="entry name" value="ABC_tran"/>
    <property type="match status" value="2"/>
</dbReference>
<feature type="coiled-coil region" evidence="5">
    <location>
        <begin position="431"/>
        <end position="542"/>
    </location>
</feature>
<evidence type="ECO:0000313" key="8">
    <source>
        <dbReference type="EMBL" id="TCG11862.1"/>
    </source>
</evidence>
<dbReference type="InterPro" id="IPR013563">
    <property type="entry name" value="Oligopep_ABC_C"/>
</dbReference>
<evidence type="ECO:0000313" key="9">
    <source>
        <dbReference type="Proteomes" id="UP000294192"/>
    </source>
</evidence>
<dbReference type="SMART" id="SM00382">
    <property type="entry name" value="AAA"/>
    <property type="match status" value="1"/>
</dbReference>
<dbReference type="InterPro" id="IPR017871">
    <property type="entry name" value="ABC_transporter-like_CS"/>
</dbReference>
<dbReference type="GO" id="GO:0005524">
    <property type="term" value="F:ATP binding"/>
    <property type="evidence" value="ECO:0007669"/>
    <property type="project" value="UniProtKB-KW"/>
</dbReference>
<dbReference type="PANTHER" id="PTHR43776">
    <property type="entry name" value="TRANSPORT ATP-BINDING PROTEIN"/>
    <property type="match status" value="1"/>
</dbReference>
<evidence type="ECO:0000256" key="3">
    <source>
        <dbReference type="ARBA" id="ARBA00022741"/>
    </source>
</evidence>
<dbReference type="GO" id="GO:0055085">
    <property type="term" value="P:transmembrane transport"/>
    <property type="evidence" value="ECO:0007669"/>
    <property type="project" value="UniProtKB-ARBA"/>
</dbReference>
<evidence type="ECO:0000256" key="2">
    <source>
        <dbReference type="ARBA" id="ARBA00022448"/>
    </source>
</evidence>
<proteinExistence type="inferred from homology"/>
<dbReference type="Proteomes" id="UP000294192">
    <property type="component" value="Unassembled WGS sequence"/>
</dbReference>
<organism evidence="8 9">
    <name type="scientific">Mycoplasma marinum</name>
    <dbReference type="NCBI Taxonomy" id="1937190"/>
    <lineage>
        <taxon>Bacteria</taxon>
        <taxon>Bacillati</taxon>
        <taxon>Mycoplasmatota</taxon>
        <taxon>Mollicutes</taxon>
        <taxon>Mycoplasmataceae</taxon>
        <taxon>Mycoplasma</taxon>
    </lineage>
</organism>
<feature type="compositionally biased region" description="Basic residues" evidence="6">
    <location>
        <begin position="925"/>
        <end position="939"/>
    </location>
</feature>
<feature type="region of interest" description="Disordered" evidence="6">
    <location>
        <begin position="856"/>
        <end position="939"/>
    </location>
</feature>
<feature type="domain" description="ABC transporter" evidence="7">
    <location>
        <begin position="8"/>
        <end position="728"/>
    </location>
</feature>
<evidence type="ECO:0000256" key="5">
    <source>
        <dbReference type="SAM" id="Coils"/>
    </source>
</evidence>
<keyword evidence="4" id="KW-0067">ATP-binding</keyword>
<evidence type="ECO:0000256" key="1">
    <source>
        <dbReference type="ARBA" id="ARBA00005417"/>
    </source>
</evidence>
<dbReference type="InterPro" id="IPR003439">
    <property type="entry name" value="ABC_transporter-like_ATP-bd"/>
</dbReference>
<evidence type="ECO:0000256" key="6">
    <source>
        <dbReference type="SAM" id="MobiDB-lite"/>
    </source>
</evidence>
<dbReference type="PROSITE" id="PS00211">
    <property type="entry name" value="ABC_TRANSPORTER_1"/>
    <property type="match status" value="1"/>
</dbReference>
<dbReference type="PROSITE" id="PS50893">
    <property type="entry name" value="ABC_TRANSPORTER_2"/>
    <property type="match status" value="1"/>
</dbReference>
<comment type="similarity">
    <text evidence="1">Belongs to the ABC transporter superfamily.</text>
</comment>
<protein>
    <recommendedName>
        <fullName evidence="7">ABC transporter domain-containing protein</fullName>
    </recommendedName>
</protein>
<evidence type="ECO:0000259" key="7">
    <source>
        <dbReference type="PROSITE" id="PS50893"/>
    </source>
</evidence>
<dbReference type="Pfam" id="PF08352">
    <property type="entry name" value="oligo_HPY"/>
    <property type="match status" value="1"/>
</dbReference>
<feature type="region of interest" description="Disordered" evidence="6">
    <location>
        <begin position="796"/>
        <end position="833"/>
    </location>
</feature>
<dbReference type="GO" id="GO:0016887">
    <property type="term" value="F:ATP hydrolysis activity"/>
    <property type="evidence" value="ECO:0007669"/>
    <property type="project" value="InterPro"/>
</dbReference>
<dbReference type="EMBL" id="PSZO01000002">
    <property type="protein sequence ID" value="TCG11862.1"/>
    <property type="molecule type" value="Genomic_DNA"/>
</dbReference>
<keyword evidence="5" id="KW-0175">Coiled coil</keyword>
<feature type="coiled-coil region" evidence="5">
    <location>
        <begin position="151"/>
        <end position="178"/>
    </location>
</feature>
<dbReference type="InterPro" id="IPR050319">
    <property type="entry name" value="ABC_transp_ATP-bind"/>
</dbReference>
<gene>
    <name evidence="8" type="ORF">C4B24_00495</name>
</gene>
<keyword evidence="9" id="KW-1185">Reference proteome</keyword>
<dbReference type="InterPro" id="IPR027417">
    <property type="entry name" value="P-loop_NTPase"/>
</dbReference>
<dbReference type="Gene3D" id="3.40.50.300">
    <property type="entry name" value="P-loop containing nucleotide triphosphate hydrolases"/>
    <property type="match status" value="2"/>
</dbReference>
<accession>A0A4R0XMC3</accession>
<dbReference type="AlphaFoldDB" id="A0A4R0XMC3"/>